<sequence length="519" mass="60158">MTYKVLIADDEKIVVDSIKFILENNLNTDFEISIFTSGREALENLLFYSYHIAFIDIKMPDLDGLELIEEYRKMKNSEFPIFIIVSAYDRFEFAKKAIKEKAFAYILKPYSIEDIISTMHSAIAQVDSILARTKENIEKNAQLIVMRNLLENSFIPTLIFKNAFDIVDVNQYEKIFGINLKSGFLMVLTLKDKSDLVSSFKELDNIRKDIKISFEHKALTSIGMGEYLICFFPSQSQKEAEVLQEKIQEILKQKPYWNSIKIGFSDLYYLEEGYENAFWEAYYSTLDLEFPEENEENEHLLLLTENLEAKLIHSINNPTQIPMIENYITQLCKLYIELFGENNLKYKVIKLIIMLLLETGIATSDESIDVEKLISQILNSSYEQIVEIFKKAVLSLFSKAKTKHEQIINNDSINKAIEFINQNYSEEITLSQISSTFNFNPYYFSKLFKKYTGVSFKTYLTKLRIQKACQLLKNTSKSIKEISFAVGFSDPNYFIKAFKKFTGMTPSAFRSSSVDINSI</sequence>
<comment type="caution">
    <text evidence="7">The sequence shown here is derived from an EMBL/GenBank/DDBJ whole genome shotgun (WGS) entry which is preliminary data.</text>
</comment>
<dbReference type="InterPro" id="IPR009057">
    <property type="entry name" value="Homeodomain-like_sf"/>
</dbReference>
<keyword evidence="3" id="KW-0804">Transcription</keyword>
<dbReference type="PROSITE" id="PS00041">
    <property type="entry name" value="HTH_ARAC_FAMILY_1"/>
    <property type="match status" value="1"/>
</dbReference>
<dbReference type="InterPro" id="IPR001789">
    <property type="entry name" value="Sig_transdc_resp-reg_receiver"/>
</dbReference>
<keyword evidence="1" id="KW-0805">Transcription regulation</keyword>
<dbReference type="Pfam" id="PF00072">
    <property type="entry name" value="Response_reg"/>
    <property type="match status" value="1"/>
</dbReference>
<feature type="domain" description="HTH araC/xylS-type" evidence="5">
    <location>
        <begin position="414"/>
        <end position="512"/>
    </location>
</feature>
<evidence type="ECO:0000256" key="2">
    <source>
        <dbReference type="ARBA" id="ARBA00023125"/>
    </source>
</evidence>
<evidence type="ECO:0000313" key="7">
    <source>
        <dbReference type="EMBL" id="SMR90936.1"/>
    </source>
</evidence>
<dbReference type="Gene3D" id="1.10.10.60">
    <property type="entry name" value="Homeodomain-like"/>
    <property type="match status" value="2"/>
</dbReference>
<evidence type="ECO:0000256" key="4">
    <source>
        <dbReference type="PROSITE-ProRule" id="PRU00169"/>
    </source>
</evidence>
<dbReference type="SUPFAM" id="SSF52172">
    <property type="entry name" value="CheY-like"/>
    <property type="match status" value="1"/>
</dbReference>
<name>A0ABY1S4W8_CALBS</name>
<feature type="domain" description="Response regulatory" evidence="6">
    <location>
        <begin position="4"/>
        <end position="123"/>
    </location>
</feature>
<dbReference type="PANTHER" id="PTHR43280">
    <property type="entry name" value="ARAC-FAMILY TRANSCRIPTIONAL REGULATOR"/>
    <property type="match status" value="1"/>
</dbReference>
<dbReference type="Proteomes" id="UP000196803">
    <property type="component" value="Unassembled WGS sequence"/>
</dbReference>
<dbReference type="CDD" id="cd17536">
    <property type="entry name" value="REC_YesN-like"/>
    <property type="match status" value="1"/>
</dbReference>
<dbReference type="RefSeq" id="WP_015906739.1">
    <property type="nucleotide sequence ID" value="NZ_FUZJ01000001.1"/>
</dbReference>
<dbReference type="SMART" id="SM00448">
    <property type="entry name" value="REC"/>
    <property type="match status" value="1"/>
</dbReference>
<feature type="modified residue" description="4-aspartylphosphate" evidence="4">
    <location>
        <position position="56"/>
    </location>
</feature>
<dbReference type="Pfam" id="PF12833">
    <property type="entry name" value="HTH_18"/>
    <property type="match status" value="1"/>
</dbReference>
<dbReference type="PRINTS" id="PR00032">
    <property type="entry name" value="HTHARAC"/>
</dbReference>
<keyword evidence="8" id="KW-1185">Reference proteome</keyword>
<dbReference type="InterPro" id="IPR011006">
    <property type="entry name" value="CheY-like_superfamily"/>
</dbReference>
<evidence type="ECO:0000313" key="8">
    <source>
        <dbReference type="Proteomes" id="UP000196803"/>
    </source>
</evidence>
<organism evidence="7 8">
    <name type="scientific">Caldicellulosiruptor bescii</name>
    <name type="common">Anaerocellum thermophilum</name>
    <dbReference type="NCBI Taxonomy" id="31899"/>
    <lineage>
        <taxon>Bacteria</taxon>
        <taxon>Bacillati</taxon>
        <taxon>Bacillota</taxon>
        <taxon>Bacillota incertae sedis</taxon>
        <taxon>Caldicellulosiruptorales</taxon>
        <taxon>Caldicellulosiruptoraceae</taxon>
        <taxon>Caldicellulosiruptor</taxon>
    </lineage>
</organism>
<dbReference type="GeneID" id="31771476"/>
<proteinExistence type="predicted"/>
<dbReference type="PANTHER" id="PTHR43280:SF28">
    <property type="entry name" value="HTH-TYPE TRANSCRIPTIONAL ACTIVATOR RHAS"/>
    <property type="match status" value="1"/>
</dbReference>
<dbReference type="SUPFAM" id="SSF46689">
    <property type="entry name" value="Homeodomain-like"/>
    <property type="match status" value="2"/>
</dbReference>
<evidence type="ECO:0000259" key="6">
    <source>
        <dbReference type="PROSITE" id="PS50110"/>
    </source>
</evidence>
<dbReference type="InterPro" id="IPR018060">
    <property type="entry name" value="HTH_AraC"/>
</dbReference>
<gene>
    <name evidence="7" type="ORF">SAMN05216240_0156</name>
</gene>
<evidence type="ECO:0000259" key="5">
    <source>
        <dbReference type="PROSITE" id="PS01124"/>
    </source>
</evidence>
<protein>
    <submittedName>
        <fullName evidence="7">Two-component system, response regulator YesN</fullName>
    </submittedName>
</protein>
<keyword evidence="4" id="KW-0597">Phosphoprotein</keyword>
<dbReference type="InterPro" id="IPR018062">
    <property type="entry name" value="HTH_AraC-typ_CS"/>
</dbReference>
<dbReference type="SMART" id="SM00342">
    <property type="entry name" value="HTH_ARAC"/>
    <property type="match status" value="1"/>
</dbReference>
<accession>A0ABY1S4W8</accession>
<evidence type="ECO:0000256" key="1">
    <source>
        <dbReference type="ARBA" id="ARBA00023015"/>
    </source>
</evidence>
<evidence type="ECO:0000256" key="3">
    <source>
        <dbReference type="ARBA" id="ARBA00023163"/>
    </source>
</evidence>
<dbReference type="EMBL" id="FXXC01000001">
    <property type="protein sequence ID" value="SMR90936.1"/>
    <property type="molecule type" value="Genomic_DNA"/>
</dbReference>
<dbReference type="Gene3D" id="3.40.50.2300">
    <property type="match status" value="1"/>
</dbReference>
<reference evidence="7 8" key="1">
    <citation type="submission" date="2017-05" db="EMBL/GenBank/DDBJ databases">
        <authorList>
            <person name="Varghese N."/>
            <person name="Submissions S."/>
        </authorList>
    </citation>
    <scope>NUCLEOTIDE SEQUENCE [LARGE SCALE GENOMIC DNA]</scope>
    <source>
        <strain evidence="7 8">MACB1020</strain>
    </source>
</reference>
<dbReference type="PROSITE" id="PS50110">
    <property type="entry name" value="RESPONSE_REGULATORY"/>
    <property type="match status" value="1"/>
</dbReference>
<dbReference type="PROSITE" id="PS01124">
    <property type="entry name" value="HTH_ARAC_FAMILY_2"/>
    <property type="match status" value="1"/>
</dbReference>
<dbReference type="InterPro" id="IPR020449">
    <property type="entry name" value="Tscrpt_reg_AraC-type_HTH"/>
</dbReference>
<keyword evidence="2" id="KW-0238">DNA-binding</keyword>